<dbReference type="Proteomes" id="UP000198922">
    <property type="component" value="Unassembled WGS sequence"/>
</dbReference>
<protein>
    <submittedName>
        <fullName evidence="1">Uncharacterized protein</fullName>
    </submittedName>
</protein>
<evidence type="ECO:0000313" key="1">
    <source>
        <dbReference type="EMBL" id="SDE90866.1"/>
    </source>
</evidence>
<reference evidence="2" key="1">
    <citation type="submission" date="2016-10" db="EMBL/GenBank/DDBJ databases">
        <authorList>
            <person name="Varghese N."/>
            <person name="Submissions S."/>
        </authorList>
    </citation>
    <scope>NUCLEOTIDE SEQUENCE [LARGE SCALE GENOMIC DNA]</scope>
    <source>
        <strain evidence="2">DSM 21424</strain>
    </source>
</reference>
<organism evidence="1 2">
    <name type="scientific">Limimaricola pyoseonensis</name>
    <dbReference type="NCBI Taxonomy" id="521013"/>
    <lineage>
        <taxon>Bacteria</taxon>
        <taxon>Pseudomonadati</taxon>
        <taxon>Pseudomonadota</taxon>
        <taxon>Alphaproteobacteria</taxon>
        <taxon>Rhodobacterales</taxon>
        <taxon>Paracoccaceae</taxon>
        <taxon>Limimaricola</taxon>
    </lineage>
</organism>
<gene>
    <name evidence="1" type="ORF">SAMN04488567_2898</name>
</gene>
<dbReference type="EMBL" id="FNAT01000005">
    <property type="protein sequence ID" value="SDE90866.1"/>
    <property type="molecule type" value="Genomic_DNA"/>
</dbReference>
<dbReference type="AlphaFoldDB" id="A0A1G7GRX7"/>
<proteinExistence type="predicted"/>
<accession>A0A1G7GRX7</accession>
<dbReference type="STRING" id="521013.SAMN04488567_2898"/>
<name>A0A1G7GRX7_9RHOB</name>
<evidence type="ECO:0000313" key="2">
    <source>
        <dbReference type="Proteomes" id="UP000198922"/>
    </source>
</evidence>
<dbReference type="RefSeq" id="WP_131802651.1">
    <property type="nucleotide sequence ID" value="NZ_FNAT01000005.1"/>
</dbReference>
<dbReference type="OrthoDB" id="7847739at2"/>
<sequence>MPLDLHNRATRLVHALDRMTPEDRTEAIANEIIETGGSWQPPSDDGRSCFTIALHGIEVFGFDAAHAAMNWHINARSAIGGWAEPDHDPTLRRAQLEWAQVALFLDPEDLRRKAAVIAALWSGNQMVRNAARQYLGTPEAAA</sequence>
<keyword evidence="2" id="KW-1185">Reference proteome</keyword>